<feature type="region of interest" description="Disordered" evidence="1">
    <location>
        <begin position="240"/>
        <end position="320"/>
    </location>
</feature>
<evidence type="ECO:0008006" key="4">
    <source>
        <dbReference type="Google" id="ProtNLM"/>
    </source>
</evidence>
<feature type="compositionally biased region" description="Low complexity" evidence="1">
    <location>
        <begin position="262"/>
        <end position="275"/>
    </location>
</feature>
<proteinExistence type="predicted"/>
<accession>A0A6A6Q3J2</accession>
<name>A0A6A6Q3J2_9PEZI</name>
<sequence length="450" mass="50722">MASYRVPFPHPSYHSHPQRIYYPHPPAKALPGPLPPQPVNYRQPCTTRPAPYPLNEAPTYQKVMAHAQTQAYFKESVNDTDQLYLPAHAETMLANQKTLYPFSFRPLVYSQHPSPAQEPAKPLQTVTLPTPNVLPRPVDVSKYETVSYRDWMNAPTEYQSLSPSSFASEDDPPSTPKDWDLGYHANIGVAKNGSFGQLGVFNGVPVWASGMMPATASQYLPEAMLYYGAVNNIVMAQHRQSLPHPHPDSFSSTLSPSPEAQSTVPSPVSPSATVDTEVEMTDDEDGFSEARDASDRASVVTTTDSDDEDDDDDDDDEEDDDNLLAARTDAAREQRDNLLVSLRDKGVPYKEIKRKYGFKEAESTLRGRFRALTKDKEERVRRPAWETKDVILLRRAVRYYCTGVEAEKLKVRAGRRRTPWKKVSEWMKKHGGSYRFAPATCARKWEEVKN</sequence>
<evidence type="ECO:0000256" key="1">
    <source>
        <dbReference type="SAM" id="MobiDB-lite"/>
    </source>
</evidence>
<dbReference type="EMBL" id="MU001632">
    <property type="protein sequence ID" value="KAF2486584.1"/>
    <property type="molecule type" value="Genomic_DNA"/>
</dbReference>
<protein>
    <recommendedName>
        <fullName evidence="4">Myb-like domain-containing protein</fullName>
    </recommendedName>
</protein>
<organism evidence="2 3">
    <name type="scientific">Neohortaea acidophila</name>
    <dbReference type="NCBI Taxonomy" id="245834"/>
    <lineage>
        <taxon>Eukaryota</taxon>
        <taxon>Fungi</taxon>
        <taxon>Dikarya</taxon>
        <taxon>Ascomycota</taxon>
        <taxon>Pezizomycotina</taxon>
        <taxon>Dothideomycetes</taxon>
        <taxon>Dothideomycetidae</taxon>
        <taxon>Mycosphaerellales</taxon>
        <taxon>Teratosphaeriaceae</taxon>
        <taxon>Neohortaea</taxon>
    </lineage>
</organism>
<dbReference type="GeneID" id="54477614"/>
<dbReference type="RefSeq" id="XP_033593153.1">
    <property type="nucleotide sequence ID" value="XM_033736612.1"/>
</dbReference>
<feature type="compositionally biased region" description="Polar residues" evidence="1">
    <location>
        <begin position="249"/>
        <end position="261"/>
    </location>
</feature>
<evidence type="ECO:0000313" key="2">
    <source>
        <dbReference type="EMBL" id="KAF2486584.1"/>
    </source>
</evidence>
<feature type="compositionally biased region" description="Acidic residues" evidence="1">
    <location>
        <begin position="304"/>
        <end position="320"/>
    </location>
</feature>
<gene>
    <name evidence="2" type="ORF">BDY17DRAFT_321364</name>
</gene>
<keyword evidence="3" id="KW-1185">Reference proteome</keyword>
<dbReference type="OrthoDB" id="3439209at2759"/>
<dbReference type="Proteomes" id="UP000799767">
    <property type="component" value="Unassembled WGS sequence"/>
</dbReference>
<reference evidence="2" key="1">
    <citation type="journal article" date="2020" name="Stud. Mycol.">
        <title>101 Dothideomycetes genomes: a test case for predicting lifestyles and emergence of pathogens.</title>
        <authorList>
            <person name="Haridas S."/>
            <person name="Albert R."/>
            <person name="Binder M."/>
            <person name="Bloem J."/>
            <person name="Labutti K."/>
            <person name="Salamov A."/>
            <person name="Andreopoulos B."/>
            <person name="Baker S."/>
            <person name="Barry K."/>
            <person name="Bills G."/>
            <person name="Bluhm B."/>
            <person name="Cannon C."/>
            <person name="Castanera R."/>
            <person name="Culley D."/>
            <person name="Daum C."/>
            <person name="Ezra D."/>
            <person name="Gonzalez J."/>
            <person name="Henrissat B."/>
            <person name="Kuo A."/>
            <person name="Liang C."/>
            <person name="Lipzen A."/>
            <person name="Lutzoni F."/>
            <person name="Magnuson J."/>
            <person name="Mondo S."/>
            <person name="Nolan M."/>
            <person name="Ohm R."/>
            <person name="Pangilinan J."/>
            <person name="Park H.-J."/>
            <person name="Ramirez L."/>
            <person name="Alfaro M."/>
            <person name="Sun H."/>
            <person name="Tritt A."/>
            <person name="Yoshinaga Y."/>
            <person name="Zwiers L.-H."/>
            <person name="Turgeon B."/>
            <person name="Goodwin S."/>
            <person name="Spatafora J."/>
            <person name="Crous P."/>
            <person name="Grigoriev I."/>
        </authorList>
    </citation>
    <scope>NUCLEOTIDE SEQUENCE</scope>
    <source>
        <strain evidence="2">CBS 113389</strain>
    </source>
</reference>
<dbReference type="AlphaFoldDB" id="A0A6A6Q3J2"/>
<feature type="compositionally biased region" description="Acidic residues" evidence="1">
    <location>
        <begin position="276"/>
        <end position="287"/>
    </location>
</feature>
<evidence type="ECO:0000313" key="3">
    <source>
        <dbReference type="Proteomes" id="UP000799767"/>
    </source>
</evidence>